<dbReference type="Proteomes" id="UP000276133">
    <property type="component" value="Unassembled WGS sequence"/>
</dbReference>
<name>A0A3M7SLX4_BRAPC</name>
<protein>
    <submittedName>
        <fullName evidence="1">Uncharacterized protein</fullName>
    </submittedName>
</protein>
<keyword evidence="2" id="KW-1185">Reference proteome</keyword>
<proteinExistence type="predicted"/>
<accession>A0A3M7SLX4</accession>
<dbReference type="AlphaFoldDB" id="A0A3M7SLX4"/>
<evidence type="ECO:0000313" key="1">
    <source>
        <dbReference type="EMBL" id="RNA36793.1"/>
    </source>
</evidence>
<evidence type="ECO:0000313" key="2">
    <source>
        <dbReference type="Proteomes" id="UP000276133"/>
    </source>
</evidence>
<reference evidence="1 2" key="1">
    <citation type="journal article" date="2018" name="Sci. Rep.">
        <title>Genomic signatures of local adaptation to the degree of environmental predictability in rotifers.</title>
        <authorList>
            <person name="Franch-Gras L."/>
            <person name="Hahn C."/>
            <person name="Garcia-Roger E.M."/>
            <person name="Carmona M.J."/>
            <person name="Serra M."/>
            <person name="Gomez A."/>
        </authorList>
    </citation>
    <scope>NUCLEOTIDE SEQUENCE [LARGE SCALE GENOMIC DNA]</scope>
    <source>
        <strain evidence="1">HYR1</strain>
    </source>
</reference>
<comment type="caution">
    <text evidence="1">The sequence shown here is derived from an EMBL/GenBank/DDBJ whole genome shotgun (WGS) entry which is preliminary data.</text>
</comment>
<sequence>MDHHLPQLRNKSFDLRLDLLELQTLEERRTRAPSNFTVPTRFTSFAVQCKSIFKVKSKDLTLKRL</sequence>
<gene>
    <name evidence="1" type="ORF">BpHYR1_046923</name>
</gene>
<dbReference type="EMBL" id="REGN01001126">
    <property type="protein sequence ID" value="RNA36793.1"/>
    <property type="molecule type" value="Genomic_DNA"/>
</dbReference>
<organism evidence="1 2">
    <name type="scientific">Brachionus plicatilis</name>
    <name type="common">Marine rotifer</name>
    <name type="synonym">Brachionus muelleri</name>
    <dbReference type="NCBI Taxonomy" id="10195"/>
    <lineage>
        <taxon>Eukaryota</taxon>
        <taxon>Metazoa</taxon>
        <taxon>Spiralia</taxon>
        <taxon>Gnathifera</taxon>
        <taxon>Rotifera</taxon>
        <taxon>Eurotatoria</taxon>
        <taxon>Monogononta</taxon>
        <taxon>Pseudotrocha</taxon>
        <taxon>Ploima</taxon>
        <taxon>Brachionidae</taxon>
        <taxon>Brachionus</taxon>
    </lineage>
</organism>